<dbReference type="eggNOG" id="KOG1075">
    <property type="taxonomic scope" value="Eukaryota"/>
</dbReference>
<keyword evidence="3" id="KW-1185">Reference proteome</keyword>
<dbReference type="EMBL" id="AFYH01136745">
    <property type="status" value="NOT_ANNOTATED_CDS"/>
    <property type="molecule type" value="Genomic_DNA"/>
</dbReference>
<dbReference type="AlphaFoldDB" id="H3AY12"/>
<reference evidence="2" key="3">
    <citation type="submission" date="2025-09" db="UniProtKB">
        <authorList>
            <consortium name="Ensembl"/>
        </authorList>
    </citation>
    <scope>IDENTIFICATION</scope>
</reference>
<dbReference type="InParanoid" id="H3AY12"/>
<dbReference type="Proteomes" id="UP000008672">
    <property type="component" value="Unassembled WGS sequence"/>
</dbReference>
<evidence type="ECO:0000313" key="3">
    <source>
        <dbReference type="Proteomes" id="UP000008672"/>
    </source>
</evidence>
<dbReference type="STRING" id="7897.ENSLACP00000014533"/>
<dbReference type="GeneTree" id="ENSGT00940000166593"/>
<evidence type="ECO:0008006" key="4">
    <source>
        <dbReference type="Google" id="ProtNLM"/>
    </source>
</evidence>
<name>H3AY12_LATCH</name>
<dbReference type="PANTHER" id="PTHR19446">
    <property type="entry name" value="REVERSE TRANSCRIPTASES"/>
    <property type="match status" value="1"/>
</dbReference>
<dbReference type="Ensembl" id="ENSLACT00000014633.1">
    <property type="protein sequence ID" value="ENSLACP00000014533.1"/>
    <property type="gene ID" value="ENSLACG00000012790.1"/>
</dbReference>
<organism evidence="2 3">
    <name type="scientific">Latimeria chalumnae</name>
    <name type="common">Coelacanth</name>
    <dbReference type="NCBI Taxonomy" id="7897"/>
    <lineage>
        <taxon>Eukaryota</taxon>
        <taxon>Metazoa</taxon>
        <taxon>Chordata</taxon>
        <taxon>Craniata</taxon>
        <taxon>Vertebrata</taxon>
        <taxon>Euteleostomi</taxon>
        <taxon>Coelacanthiformes</taxon>
        <taxon>Coelacanthidae</taxon>
        <taxon>Latimeria</taxon>
    </lineage>
</organism>
<keyword evidence="1" id="KW-0732">Signal</keyword>
<feature type="signal peptide" evidence="1">
    <location>
        <begin position="1"/>
        <end position="21"/>
    </location>
</feature>
<feature type="chain" id="PRO_5003579985" description="Endonuclease/exonuclease/phosphatase domain-containing protein" evidence="1">
    <location>
        <begin position="22"/>
        <end position="294"/>
    </location>
</feature>
<evidence type="ECO:0000313" key="2">
    <source>
        <dbReference type="Ensembl" id="ENSLACP00000014533.1"/>
    </source>
</evidence>
<accession>H3AY12</accession>
<sequence length="294" mass="33058">PSDREALRMLILNLGLVDTWSLVNPQSLDFTFRSSPHDMRTRFNMIFISNHLVNSVRSCGIGIQALSDHAPVDLVLSWEMGATRKGRWQLNSSLLQVDSAREEIKTIIQEYFDINQGSVSTDAMLWEAGKAYIWGQVIAMSSRISELEWHIKALEDQMAPSSSDKEAIQEQIEENKAEYALFRLKHRQYESGDRARKLLASLVHQQEACKWIPATNSTEGNLLTEPKEVNGAFQQFYSTLCSSDGLADICAYEAFLEDLDLPGLSPRDRDLLDALISGAEIHAAIHSMQAEKSL</sequence>
<dbReference type="SUPFAM" id="SSF56219">
    <property type="entry name" value="DNase I-like"/>
    <property type="match status" value="1"/>
</dbReference>
<proteinExistence type="predicted"/>
<dbReference type="Gene3D" id="3.60.10.10">
    <property type="entry name" value="Endonuclease/exonuclease/phosphatase"/>
    <property type="match status" value="1"/>
</dbReference>
<dbReference type="InterPro" id="IPR036691">
    <property type="entry name" value="Endo/exonu/phosph_ase_sf"/>
</dbReference>
<evidence type="ECO:0000256" key="1">
    <source>
        <dbReference type="SAM" id="SignalP"/>
    </source>
</evidence>
<dbReference type="HOGENOM" id="CLU_000680_2_1_1"/>
<reference evidence="2" key="2">
    <citation type="submission" date="2025-08" db="UniProtKB">
        <authorList>
            <consortium name="Ensembl"/>
        </authorList>
    </citation>
    <scope>IDENTIFICATION</scope>
</reference>
<protein>
    <recommendedName>
        <fullName evidence="4">Endonuclease/exonuclease/phosphatase domain-containing protein</fullName>
    </recommendedName>
</protein>
<reference evidence="3" key="1">
    <citation type="submission" date="2011-08" db="EMBL/GenBank/DDBJ databases">
        <title>The draft genome of Latimeria chalumnae.</title>
        <authorList>
            <person name="Di Palma F."/>
            <person name="Alfoldi J."/>
            <person name="Johnson J."/>
            <person name="Berlin A."/>
            <person name="Gnerre S."/>
            <person name="Jaffe D."/>
            <person name="MacCallum I."/>
            <person name="Young S."/>
            <person name="Walker B.J."/>
            <person name="Lander E."/>
            <person name="Lindblad-Toh K."/>
        </authorList>
    </citation>
    <scope>NUCLEOTIDE SEQUENCE [LARGE SCALE GENOMIC DNA]</scope>
    <source>
        <strain evidence="3">Wild caught</strain>
    </source>
</reference>